<sequence length="65" mass="7768">MFWLRLIGWIFFSIPILTAFVFWVWMIKEAMKDDDQVAGFFGLVFLLWLMGVGMLGFGYFIKFMQ</sequence>
<feature type="transmembrane region" description="Helical" evidence="1">
    <location>
        <begin position="6"/>
        <end position="25"/>
    </location>
</feature>
<proteinExistence type="predicted"/>
<keyword evidence="1" id="KW-0472">Membrane</keyword>
<gene>
    <name evidence="2" type="ORF">UU35_C0019G0003</name>
</gene>
<keyword evidence="1" id="KW-0812">Transmembrane</keyword>
<evidence type="ECO:0000256" key="1">
    <source>
        <dbReference type="SAM" id="Phobius"/>
    </source>
</evidence>
<comment type="caution">
    <text evidence="2">The sequence shown here is derived from an EMBL/GenBank/DDBJ whole genome shotgun (WGS) entry which is preliminary data.</text>
</comment>
<accession>A0A0G0UAY1</accession>
<feature type="transmembrane region" description="Helical" evidence="1">
    <location>
        <begin position="37"/>
        <end position="61"/>
    </location>
</feature>
<dbReference type="EMBL" id="LCAH01000019">
    <property type="protein sequence ID" value="KKR86123.1"/>
    <property type="molecule type" value="Genomic_DNA"/>
</dbReference>
<dbReference type="AlphaFoldDB" id="A0A0G0UAY1"/>
<evidence type="ECO:0000313" key="2">
    <source>
        <dbReference type="EMBL" id="KKR86123.1"/>
    </source>
</evidence>
<dbReference type="Proteomes" id="UP000034616">
    <property type="component" value="Unassembled WGS sequence"/>
</dbReference>
<protein>
    <submittedName>
        <fullName evidence="2">Uncharacterized protein</fullName>
    </submittedName>
</protein>
<organism evidence="2 3">
    <name type="scientific">Candidatus Uhrbacteria bacterium GW2011_GWC2_41_11</name>
    <dbReference type="NCBI Taxonomy" id="1618985"/>
    <lineage>
        <taxon>Bacteria</taxon>
        <taxon>Candidatus Uhriibacteriota</taxon>
    </lineage>
</organism>
<evidence type="ECO:0000313" key="3">
    <source>
        <dbReference type="Proteomes" id="UP000034616"/>
    </source>
</evidence>
<keyword evidence="1" id="KW-1133">Transmembrane helix</keyword>
<name>A0A0G0UAY1_9BACT</name>
<reference evidence="2 3" key="1">
    <citation type="journal article" date="2015" name="Nature">
        <title>rRNA introns, odd ribosomes, and small enigmatic genomes across a large radiation of phyla.</title>
        <authorList>
            <person name="Brown C.T."/>
            <person name="Hug L.A."/>
            <person name="Thomas B.C."/>
            <person name="Sharon I."/>
            <person name="Castelle C.J."/>
            <person name="Singh A."/>
            <person name="Wilkins M.J."/>
            <person name="Williams K.H."/>
            <person name="Banfield J.F."/>
        </authorList>
    </citation>
    <scope>NUCLEOTIDE SEQUENCE [LARGE SCALE GENOMIC DNA]</scope>
</reference>